<protein>
    <recommendedName>
        <fullName evidence="2">TolB N-terminal domain-containing protein</fullName>
    </recommendedName>
</protein>
<evidence type="ECO:0008006" key="2">
    <source>
        <dbReference type="Google" id="ProtNLM"/>
    </source>
</evidence>
<evidence type="ECO:0000313" key="1">
    <source>
        <dbReference type="EMBL" id="GAG02078.1"/>
    </source>
</evidence>
<feature type="non-terminal residue" evidence="1">
    <location>
        <position position="142"/>
    </location>
</feature>
<organism evidence="1">
    <name type="scientific">marine sediment metagenome</name>
    <dbReference type="NCBI Taxonomy" id="412755"/>
    <lineage>
        <taxon>unclassified sequences</taxon>
        <taxon>metagenomes</taxon>
        <taxon>ecological metagenomes</taxon>
    </lineage>
</organism>
<dbReference type="AlphaFoldDB" id="X0UP58"/>
<sequence>MISKILLLILLSISFISAQTDREKVAVLPIHSVTFRSKSAELTERILDELFKMDLFLVREQSEVIDVLAQQGLHNGCAEKICAVSVGESLMVQKVIFGTIRQKGGEFKIKLEMVDVQTGDIVKKSTHSVQGGYKDVVSNGIM</sequence>
<proteinExistence type="predicted"/>
<name>X0UP58_9ZZZZ</name>
<dbReference type="EMBL" id="BARS01027888">
    <property type="protein sequence ID" value="GAG02078.1"/>
    <property type="molecule type" value="Genomic_DNA"/>
</dbReference>
<accession>X0UP58</accession>
<reference evidence="1" key="1">
    <citation type="journal article" date="2014" name="Front. Microbiol.">
        <title>High frequency of phylogenetically diverse reductive dehalogenase-homologous genes in deep subseafloor sedimentary metagenomes.</title>
        <authorList>
            <person name="Kawai M."/>
            <person name="Futagami T."/>
            <person name="Toyoda A."/>
            <person name="Takaki Y."/>
            <person name="Nishi S."/>
            <person name="Hori S."/>
            <person name="Arai W."/>
            <person name="Tsubouchi T."/>
            <person name="Morono Y."/>
            <person name="Uchiyama I."/>
            <person name="Ito T."/>
            <person name="Fujiyama A."/>
            <person name="Inagaki F."/>
            <person name="Takami H."/>
        </authorList>
    </citation>
    <scope>NUCLEOTIDE SEQUENCE</scope>
    <source>
        <strain evidence="1">Expedition CK06-06</strain>
    </source>
</reference>
<comment type="caution">
    <text evidence="1">The sequence shown here is derived from an EMBL/GenBank/DDBJ whole genome shotgun (WGS) entry which is preliminary data.</text>
</comment>
<dbReference type="Gene3D" id="3.40.50.10610">
    <property type="entry name" value="ABC-type transport auxiliary lipoprotein component"/>
    <property type="match status" value="1"/>
</dbReference>
<gene>
    <name evidence="1" type="ORF">S01H1_43764</name>
</gene>